<evidence type="ECO:0000313" key="3">
    <source>
        <dbReference type="Proteomes" id="UP001501358"/>
    </source>
</evidence>
<accession>A0ABN3LHX9</accession>
<comment type="caution">
    <text evidence="2">The sequence shown here is derived from an EMBL/GenBank/DDBJ whole genome shotgun (WGS) entry which is preliminary data.</text>
</comment>
<feature type="compositionally biased region" description="Polar residues" evidence="1">
    <location>
        <begin position="1"/>
        <end position="14"/>
    </location>
</feature>
<organism evidence="2 3">
    <name type="scientific">Streptomyces thermolineatus</name>
    <dbReference type="NCBI Taxonomy" id="44033"/>
    <lineage>
        <taxon>Bacteria</taxon>
        <taxon>Bacillati</taxon>
        <taxon>Actinomycetota</taxon>
        <taxon>Actinomycetes</taxon>
        <taxon>Kitasatosporales</taxon>
        <taxon>Streptomycetaceae</taxon>
        <taxon>Streptomyces</taxon>
    </lineage>
</organism>
<dbReference type="EMBL" id="BAAATA010000009">
    <property type="protein sequence ID" value="GAA2484646.1"/>
    <property type="molecule type" value="Genomic_DNA"/>
</dbReference>
<proteinExistence type="predicted"/>
<sequence>MSETVTETPTSASGQGVDPGEPPAPATDAGDRQLGPQGEKALEEWKRRAKDAEKEAKAHAARLKEFEDRDKSDLEKATERASAAEQRMSELRDRAVRAEVKALASAQFADPSDASAFLDLSAYVTDDGDIDSTAIERDLADLLKTKPHLAKAAPPPSFDAGPRTTASTGTDMNALIRQAATGR</sequence>
<feature type="region of interest" description="Disordered" evidence="1">
    <location>
        <begin position="1"/>
        <end position="91"/>
    </location>
</feature>
<dbReference type="RefSeq" id="WP_344382902.1">
    <property type="nucleotide sequence ID" value="NZ_BAAATA010000009.1"/>
</dbReference>
<name>A0ABN3LHX9_9ACTN</name>
<feature type="compositionally biased region" description="Basic and acidic residues" evidence="1">
    <location>
        <begin position="40"/>
        <end position="79"/>
    </location>
</feature>
<feature type="region of interest" description="Disordered" evidence="1">
    <location>
        <begin position="148"/>
        <end position="183"/>
    </location>
</feature>
<gene>
    <name evidence="2" type="ORF">GCM10010406_21140</name>
</gene>
<dbReference type="Proteomes" id="UP001501358">
    <property type="component" value="Unassembled WGS sequence"/>
</dbReference>
<evidence type="ECO:0008006" key="4">
    <source>
        <dbReference type="Google" id="ProtNLM"/>
    </source>
</evidence>
<protein>
    <recommendedName>
        <fullName evidence="4">Scaffolding protein</fullName>
    </recommendedName>
</protein>
<keyword evidence="3" id="KW-1185">Reference proteome</keyword>
<evidence type="ECO:0000256" key="1">
    <source>
        <dbReference type="SAM" id="MobiDB-lite"/>
    </source>
</evidence>
<reference evidence="2 3" key="1">
    <citation type="journal article" date="2019" name="Int. J. Syst. Evol. Microbiol.">
        <title>The Global Catalogue of Microorganisms (GCM) 10K type strain sequencing project: providing services to taxonomists for standard genome sequencing and annotation.</title>
        <authorList>
            <consortium name="The Broad Institute Genomics Platform"/>
            <consortium name="The Broad Institute Genome Sequencing Center for Infectious Disease"/>
            <person name="Wu L."/>
            <person name="Ma J."/>
        </authorList>
    </citation>
    <scope>NUCLEOTIDE SEQUENCE [LARGE SCALE GENOMIC DNA]</scope>
    <source>
        <strain evidence="2 3">JCM 6307</strain>
    </source>
</reference>
<evidence type="ECO:0000313" key="2">
    <source>
        <dbReference type="EMBL" id="GAA2484646.1"/>
    </source>
</evidence>